<proteinExistence type="inferred from homology"/>
<dbReference type="AlphaFoldDB" id="E6Q7Z9"/>
<name>E6Q7Z9_9ZZZZ</name>
<dbReference type="CDD" id="cd00635">
    <property type="entry name" value="PLPDE_III_YBL036c_like"/>
    <property type="match status" value="1"/>
</dbReference>
<dbReference type="SUPFAM" id="SSF51419">
    <property type="entry name" value="PLP-binding barrel"/>
    <property type="match status" value="1"/>
</dbReference>
<dbReference type="GO" id="GO:0030170">
    <property type="term" value="F:pyridoxal phosphate binding"/>
    <property type="evidence" value="ECO:0007669"/>
    <property type="project" value="InterPro"/>
</dbReference>
<feature type="domain" description="Alanine racemase N-terminal" evidence="2">
    <location>
        <begin position="38"/>
        <end position="221"/>
    </location>
</feature>
<gene>
    <name evidence="3" type="primary">yggS</name>
    <name evidence="3" type="ORF">CARN4_1488</name>
</gene>
<evidence type="ECO:0000313" key="3">
    <source>
        <dbReference type="EMBL" id="CBI03325.1"/>
    </source>
</evidence>
<keyword evidence="1" id="KW-0663">Pyridoxal phosphate</keyword>
<dbReference type="EMBL" id="CABO01000058">
    <property type="protein sequence ID" value="CBI03325.1"/>
    <property type="molecule type" value="Genomic_DNA"/>
</dbReference>
<dbReference type="PANTHER" id="PTHR10146:SF14">
    <property type="entry name" value="PYRIDOXAL PHOSPHATE HOMEOSTASIS PROTEIN"/>
    <property type="match status" value="1"/>
</dbReference>
<dbReference type="PIRSF" id="PIRSF004848">
    <property type="entry name" value="YBL036c_PLPDEIII"/>
    <property type="match status" value="1"/>
</dbReference>
<accession>E6Q7Z9</accession>
<dbReference type="Pfam" id="PF01168">
    <property type="entry name" value="Ala_racemase_N"/>
    <property type="match status" value="1"/>
</dbReference>
<dbReference type="InterPro" id="IPR029066">
    <property type="entry name" value="PLP-binding_barrel"/>
</dbReference>
<dbReference type="NCBIfam" id="TIGR00044">
    <property type="entry name" value="YggS family pyridoxal phosphate-dependent enzyme"/>
    <property type="match status" value="1"/>
</dbReference>
<dbReference type="HAMAP" id="MF_02087">
    <property type="entry name" value="PLP_homeostasis"/>
    <property type="match status" value="1"/>
</dbReference>
<dbReference type="InterPro" id="IPR011078">
    <property type="entry name" value="PyrdxlP_homeostasis"/>
</dbReference>
<sequence>MFAERLAAFRGELERELAACGRSPESVTILGVSKKQPLAAIREAYAAGLRSFGENYLQEAAEKFAPLREEGLAFALHFIGHLQSNKAAKIAALVDCVQSVDREEAASALERGAERAERVLPVLLQLNISPSERFGCLPSEAPRLAERLHACSHLRLDGVMAVAPITTDRAEISAAFELAAKTLPLVGGTTLSIGMSGDWREAVRAGSTMLRIGSALFGARPSA</sequence>
<dbReference type="PANTHER" id="PTHR10146">
    <property type="entry name" value="PROLINE SYNTHETASE CO-TRANSCRIBED BACTERIAL HOMOLOG PROTEIN"/>
    <property type="match status" value="1"/>
</dbReference>
<evidence type="ECO:0000256" key="1">
    <source>
        <dbReference type="ARBA" id="ARBA00022898"/>
    </source>
</evidence>
<organism evidence="3">
    <name type="scientific">mine drainage metagenome</name>
    <dbReference type="NCBI Taxonomy" id="410659"/>
    <lineage>
        <taxon>unclassified sequences</taxon>
        <taxon>metagenomes</taxon>
        <taxon>ecological metagenomes</taxon>
    </lineage>
</organism>
<dbReference type="InterPro" id="IPR001608">
    <property type="entry name" value="Ala_racemase_N"/>
</dbReference>
<protein>
    <submittedName>
        <fullName evidence="3">Putative enzyme</fullName>
    </submittedName>
</protein>
<dbReference type="Gene3D" id="3.20.20.10">
    <property type="entry name" value="Alanine racemase"/>
    <property type="match status" value="1"/>
</dbReference>
<comment type="caution">
    <text evidence="3">The sequence shown here is derived from an EMBL/GenBank/DDBJ whole genome shotgun (WGS) entry which is preliminary data.</text>
</comment>
<evidence type="ECO:0000259" key="2">
    <source>
        <dbReference type="Pfam" id="PF01168"/>
    </source>
</evidence>
<reference evidence="3" key="1">
    <citation type="submission" date="2009-10" db="EMBL/GenBank/DDBJ databases">
        <title>Diversity of trophic interactions inside an arsenic-rich microbial ecosystem.</title>
        <authorList>
            <person name="Bertin P.N."/>
            <person name="Heinrich-Salmeron A."/>
            <person name="Pelletier E."/>
            <person name="Goulhen-Chollet F."/>
            <person name="Arsene-Ploetze F."/>
            <person name="Gallien S."/>
            <person name="Calteau A."/>
            <person name="Vallenet D."/>
            <person name="Casiot C."/>
            <person name="Chane-Woon-Ming B."/>
            <person name="Giloteaux L."/>
            <person name="Barakat M."/>
            <person name="Bonnefoy V."/>
            <person name="Bruneel O."/>
            <person name="Chandler M."/>
            <person name="Cleiss J."/>
            <person name="Duran R."/>
            <person name="Elbaz-Poulichet F."/>
            <person name="Fonknechten N."/>
            <person name="Lauga B."/>
            <person name="Mornico D."/>
            <person name="Ortet P."/>
            <person name="Schaeffer C."/>
            <person name="Siguier P."/>
            <person name="Alexander Thil Smith A."/>
            <person name="Van Dorsselaer A."/>
            <person name="Weissenbach J."/>
            <person name="Medigue C."/>
            <person name="Le Paslier D."/>
        </authorList>
    </citation>
    <scope>NUCLEOTIDE SEQUENCE</scope>
</reference>